<dbReference type="EMBL" id="CAJNOR010006574">
    <property type="protein sequence ID" value="CAF1598714.1"/>
    <property type="molecule type" value="Genomic_DNA"/>
</dbReference>
<feature type="signal peptide" evidence="3">
    <location>
        <begin position="1"/>
        <end position="21"/>
    </location>
</feature>
<evidence type="ECO:0008006" key="8">
    <source>
        <dbReference type="Google" id="ProtNLM"/>
    </source>
</evidence>
<feature type="repeat" description="NHL" evidence="2">
    <location>
        <begin position="284"/>
        <end position="314"/>
    </location>
</feature>
<feature type="chain" id="PRO_5036226212" description="NHL repeat containing protein" evidence="3">
    <location>
        <begin position="22"/>
        <end position="475"/>
    </location>
</feature>
<evidence type="ECO:0000256" key="2">
    <source>
        <dbReference type="PROSITE-ProRule" id="PRU00504"/>
    </source>
</evidence>
<keyword evidence="3" id="KW-0732">Signal</keyword>
<name>A0A814VHQ0_ADIRI</name>
<reference evidence="4" key="1">
    <citation type="submission" date="2021-02" db="EMBL/GenBank/DDBJ databases">
        <authorList>
            <person name="Nowell W R."/>
        </authorList>
    </citation>
    <scope>NUCLEOTIDE SEQUENCE</scope>
</reference>
<dbReference type="Gene3D" id="2.120.10.30">
    <property type="entry name" value="TolB, C-terminal domain"/>
    <property type="match status" value="1"/>
</dbReference>
<protein>
    <recommendedName>
        <fullName evidence="8">NHL repeat containing protein</fullName>
    </recommendedName>
</protein>
<feature type="repeat" description="NHL" evidence="2">
    <location>
        <begin position="179"/>
        <end position="219"/>
    </location>
</feature>
<sequence>MFVKKTLQLLIHLFVLTQIAGYSYNRPVLHCDSTWNPNGTTVLNETLIGSNLFDLFIDQNNSIYIPNQNNGQILMFPQGNFSSMQHISLNLINASNLFVTGEGDIYVDTFYSSASVISEMKSNSASLSSISRMNICQQCFDIFISDNQILYCSLSERHQIISKSLINQWNHLVIAAGTGSAGSTSNTLQNPRGIFLDETNQDLYVADCGNDRVQVFKSQKLTGTTKVGNGSSNITFDLRCPTGIALDSQSYLFIVDSHNNRIIGQNSNGFRCLAGCYQSVGPSLNHPLSLSFDSTGNIFVVDQRNNRIQQFDLLNNSAPPLTLAGVQLNLNPSLLPSGWSLCYSATYATVIGTSSLPTILSSCNRTNLLLGCRPVGKVNLTIAAMGHRNDVLYNCGSLSSCTHIANGVGWYYSDSYSWGFVSGCDNVIRSSCDTASTNAIYRLCWHTQNDGGYRCGLTAGLNSNTSWEKVIYHAN</sequence>
<dbReference type="Pfam" id="PF01436">
    <property type="entry name" value="NHL"/>
    <property type="match status" value="2"/>
</dbReference>
<proteinExistence type="predicted"/>
<comment type="caution">
    <text evidence="4">The sequence shown here is derived from an EMBL/GenBank/DDBJ whole genome shotgun (WGS) entry which is preliminary data.</text>
</comment>
<dbReference type="InterPro" id="IPR050952">
    <property type="entry name" value="TRIM-NHL_E3_ligases"/>
</dbReference>
<evidence type="ECO:0000256" key="3">
    <source>
        <dbReference type="SAM" id="SignalP"/>
    </source>
</evidence>
<dbReference type="InterPro" id="IPR011042">
    <property type="entry name" value="6-blade_b-propeller_TolB-like"/>
</dbReference>
<evidence type="ECO:0000313" key="6">
    <source>
        <dbReference type="Proteomes" id="UP000663828"/>
    </source>
</evidence>
<dbReference type="SUPFAM" id="SSF101898">
    <property type="entry name" value="NHL repeat"/>
    <property type="match status" value="1"/>
</dbReference>
<dbReference type="OrthoDB" id="654191at2759"/>
<organism evidence="4 7">
    <name type="scientific">Adineta ricciae</name>
    <name type="common">Rotifer</name>
    <dbReference type="NCBI Taxonomy" id="249248"/>
    <lineage>
        <taxon>Eukaryota</taxon>
        <taxon>Metazoa</taxon>
        <taxon>Spiralia</taxon>
        <taxon>Gnathifera</taxon>
        <taxon>Rotifera</taxon>
        <taxon>Eurotatoria</taxon>
        <taxon>Bdelloidea</taxon>
        <taxon>Adinetida</taxon>
        <taxon>Adinetidae</taxon>
        <taxon>Adineta</taxon>
    </lineage>
</organism>
<gene>
    <name evidence="4" type="ORF">EDS130_LOCUS24804</name>
    <name evidence="5" type="ORF">XAT740_LOCUS47427</name>
</gene>
<keyword evidence="6" id="KW-1185">Reference proteome</keyword>
<dbReference type="Proteomes" id="UP000663852">
    <property type="component" value="Unassembled WGS sequence"/>
</dbReference>
<evidence type="ECO:0000313" key="5">
    <source>
        <dbReference type="EMBL" id="CAF1598714.1"/>
    </source>
</evidence>
<dbReference type="PANTHER" id="PTHR24104:SF25">
    <property type="entry name" value="PROTEIN LIN-41"/>
    <property type="match status" value="1"/>
</dbReference>
<evidence type="ECO:0000313" key="4">
    <source>
        <dbReference type="EMBL" id="CAF1190972.1"/>
    </source>
</evidence>
<dbReference type="AlphaFoldDB" id="A0A814VHQ0"/>
<dbReference type="CDD" id="cd05819">
    <property type="entry name" value="NHL"/>
    <property type="match status" value="1"/>
</dbReference>
<evidence type="ECO:0000256" key="1">
    <source>
        <dbReference type="ARBA" id="ARBA00022737"/>
    </source>
</evidence>
<evidence type="ECO:0000313" key="7">
    <source>
        <dbReference type="Proteomes" id="UP000663852"/>
    </source>
</evidence>
<dbReference type="PANTHER" id="PTHR24104">
    <property type="entry name" value="E3 UBIQUITIN-PROTEIN LIGASE NHLRC1-RELATED"/>
    <property type="match status" value="1"/>
</dbReference>
<dbReference type="Proteomes" id="UP000663828">
    <property type="component" value="Unassembled WGS sequence"/>
</dbReference>
<keyword evidence="1" id="KW-0677">Repeat</keyword>
<dbReference type="EMBL" id="CAJNOJ010000142">
    <property type="protein sequence ID" value="CAF1190972.1"/>
    <property type="molecule type" value="Genomic_DNA"/>
</dbReference>
<dbReference type="PROSITE" id="PS51125">
    <property type="entry name" value="NHL"/>
    <property type="match status" value="2"/>
</dbReference>
<accession>A0A814VHQ0</accession>
<dbReference type="InterPro" id="IPR001258">
    <property type="entry name" value="NHL_repeat"/>
</dbReference>
<dbReference type="GO" id="GO:0008270">
    <property type="term" value="F:zinc ion binding"/>
    <property type="evidence" value="ECO:0007669"/>
    <property type="project" value="UniProtKB-KW"/>
</dbReference>